<dbReference type="EMBL" id="JAVRRR010000107">
    <property type="protein sequence ID" value="KAK5146113.1"/>
    <property type="molecule type" value="Genomic_DNA"/>
</dbReference>
<dbReference type="PANTHER" id="PTHR42765">
    <property type="entry name" value="SOLEUCYL-TRNA SYNTHETASE"/>
    <property type="match status" value="1"/>
</dbReference>
<keyword evidence="13" id="KW-1185">Reference proteome</keyword>
<evidence type="ECO:0000256" key="7">
    <source>
        <dbReference type="ARBA" id="ARBA00023146"/>
    </source>
</evidence>
<dbReference type="Pfam" id="PF00133">
    <property type="entry name" value="tRNA-synt_1"/>
    <property type="match status" value="1"/>
</dbReference>
<keyword evidence="7 9" id="KW-0030">Aminoacyl-tRNA synthetase</keyword>
<keyword evidence="5 9" id="KW-0067">ATP-binding</keyword>
<evidence type="ECO:0000256" key="1">
    <source>
        <dbReference type="ARBA" id="ARBA00005594"/>
    </source>
</evidence>
<dbReference type="SUPFAM" id="SSF50677">
    <property type="entry name" value="ValRS/IleRS/LeuRS editing domain"/>
    <property type="match status" value="1"/>
</dbReference>
<sequence length="1067" mass="118370">MPLLRPTAILRAAPKQWTDVNWPSTLNLPKSAFPARASAAELQTYRQRCAGDLYAWQRAHRPSGNDFVLHDGPPYANGAVHVGHALNKVLKDLILRWELARGRRVQYRPGWDCHGLPIELKALQQARAQREETRALEDVPGEEAAVAGGIGMTAVEIRRRARELAAETIEVQKRSFREWGVMGEWDRPYKTMDRDFEIRQLGVFREMVKKGQPWANVQPGLISRHHRPVYWSPSSRTALAEAELEYDESHECTAAFVKMPFVRLPKVFQGPSAVEPGRLSALTWTTTPWTLPANMAIAVKDGLQYAVVELTTFSGKDSETEQVVVAQDRVEHVLSCLPSNTCHEVVMEDIDGSQLTDGQAACFNLFQNSESPILSADFVTATSGTGLVHMAPGHGLDDYQVCQAKRVGPALAPVDDAGRFTAEVFPADSEQSKALTGMDVQTEGVKAVLDLLATPGRYLPSGLWRPNTSLVLASHVFTHKNPIDWRTKQPVIVRATAQWFADASALQQPALASLDDVTFVPESGKNRLSAFLRGRSQWCISRQRAWGVPIPALYHKETGEACISDESIEHIIKVLGARGTDAWFKDAENDEAWIHPSLEPGAWVRGKDTMDVWFDSGTSWTTLAPRGDGKAVSDVYVEGTDQHRGWFQSSLLTHVAVQDVGEKPKAPYSKLITHGFVLDAEGRKMSKSVGNVIAPEQIIDGSLLPPVKAKKRGGRKAAAAEETCEERPKYDSLGPDVLRLWVASSDYTKDVSIAVPLLQEVHNALAKYRVTFKWLLGVLADFQPDRVSDSISLIFADTAVLYRFAQVSQAVEQAFDEYAFHKGVKELNSFVNIDLSAFYFETCKDTLYTGHERDRQRIQMVLALLTRHILRLLGPVLPHLVEEVSTLMSPDMKHWMGDPLRTTWTGQSELLSAIEGHDAQYLDGALNELRAISAAVQKAQEQARRAGKVKSGLACKVEIHVPADADAHHHVLKWHRDGELADLLVVSQVEVVIASDGTESIENPTPAWRFEQDVELPAVPGLRPMTVVVVPPEGAKCVRCWTYTAEEEGVPCQRCQDVLKEREHVAT</sequence>
<dbReference type="InterPro" id="IPR001412">
    <property type="entry name" value="aa-tRNA-synth_I_CS"/>
</dbReference>
<dbReference type="CDD" id="cd07960">
    <property type="entry name" value="Anticodon_Ia_Ile_BEm"/>
    <property type="match status" value="1"/>
</dbReference>
<keyword evidence="3 9" id="KW-0436">Ligase</keyword>
<keyword evidence="6 9" id="KW-0648">Protein biosynthesis</keyword>
<evidence type="ECO:0000256" key="3">
    <source>
        <dbReference type="ARBA" id="ARBA00022598"/>
    </source>
</evidence>
<feature type="domain" description="Aminoacyl-tRNA synthetase class Ia" evidence="10">
    <location>
        <begin position="51"/>
        <end position="753"/>
    </location>
</feature>
<dbReference type="Pfam" id="PF08264">
    <property type="entry name" value="Anticodon_1"/>
    <property type="match status" value="1"/>
</dbReference>
<dbReference type="SUPFAM" id="SSF52374">
    <property type="entry name" value="Nucleotidylyl transferase"/>
    <property type="match status" value="1"/>
</dbReference>
<evidence type="ECO:0000256" key="6">
    <source>
        <dbReference type="ARBA" id="ARBA00022917"/>
    </source>
</evidence>
<evidence type="ECO:0000256" key="4">
    <source>
        <dbReference type="ARBA" id="ARBA00022741"/>
    </source>
</evidence>
<dbReference type="InterPro" id="IPR002301">
    <property type="entry name" value="Ile-tRNA-ligase"/>
</dbReference>
<dbReference type="InterPro" id="IPR050081">
    <property type="entry name" value="Ile-tRNA_ligase"/>
</dbReference>
<dbReference type="InterPro" id="IPR009008">
    <property type="entry name" value="Val/Leu/Ile-tRNA-synth_edit"/>
</dbReference>
<gene>
    <name evidence="12" type="primary">ISM1</name>
    <name evidence="12" type="ORF">LTR32_002261</name>
</gene>
<evidence type="ECO:0000259" key="11">
    <source>
        <dbReference type="Pfam" id="PF08264"/>
    </source>
</evidence>
<evidence type="ECO:0000313" key="12">
    <source>
        <dbReference type="EMBL" id="KAK5146113.1"/>
    </source>
</evidence>
<evidence type="ECO:0000256" key="2">
    <source>
        <dbReference type="ARBA" id="ARBA00013165"/>
    </source>
</evidence>
<evidence type="ECO:0000256" key="8">
    <source>
        <dbReference type="ARBA" id="ARBA00032665"/>
    </source>
</evidence>
<feature type="domain" description="Methionyl/Valyl/Leucyl/Isoleucyl-tRNA synthetase anticodon-binding" evidence="11">
    <location>
        <begin position="797"/>
        <end position="959"/>
    </location>
</feature>
<dbReference type="InterPro" id="IPR033708">
    <property type="entry name" value="Anticodon_Ile_BEm"/>
</dbReference>
<proteinExistence type="inferred from homology"/>
<dbReference type="Gene3D" id="3.40.50.620">
    <property type="entry name" value="HUPs"/>
    <property type="match status" value="2"/>
</dbReference>
<dbReference type="EC" id="6.1.1.5" evidence="2"/>
<dbReference type="PROSITE" id="PS00178">
    <property type="entry name" value="AA_TRNA_LIGASE_I"/>
    <property type="match status" value="1"/>
</dbReference>
<organism evidence="12 13">
    <name type="scientific">Rachicladosporium monterosium</name>
    <dbReference type="NCBI Taxonomy" id="1507873"/>
    <lineage>
        <taxon>Eukaryota</taxon>
        <taxon>Fungi</taxon>
        <taxon>Dikarya</taxon>
        <taxon>Ascomycota</taxon>
        <taxon>Pezizomycotina</taxon>
        <taxon>Dothideomycetes</taxon>
        <taxon>Dothideomycetidae</taxon>
        <taxon>Cladosporiales</taxon>
        <taxon>Cladosporiaceae</taxon>
        <taxon>Rachicladosporium</taxon>
    </lineage>
</organism>
<dbReference type="SUPFAM" id="SSF47323">
    <property type="entry name" value="Anticodon-binding domain of a subclass of class I aminoacyl-tRNA synthetases"/>
    <property type="match status" value="1"/>
</dbReference>
<comment type="similarity">
    <text evidence="1 9">Belongs to the class-I aminoacyl-tRNA synthetase family.</text>
</comment>
<dbReference type="NCBIfam" id="TIGR00392">
    <property type="entry name" value="ileS"/>
    <property type="match status" value="1"/>
</dbReference>
<reference evidence="12 13" key="1">
    <citation type="submission" date="2023-08" db="EMBL/GenBank/DDBJ databases">
        <title>Black Yeasts Isolated from many extreme environments.</title>
        <authorList>
            <person name="Coleine C."/>
            <person name="Stajich J.E."/>
            <person name="Selbmann L."/>
        </authorList>
    </citation>
    <scope>NUCLEOTIDE SEQUENCE [LARGE SCALE GENOMIC DNA]</scope>
    <source>
        <strain evidence="12 13">CCFEE 5386</strain>
    </source>
</reference>
<keyword evidence="4 9" id="KW-0547">Nucleotide-binding</keyword>
<evidence type="ECO:0000313" key="13">
    <source>
        <dbReference type="Proteomes" id="UP001308179"/>
    </source>
</evidence>
<dbReference type="Gene3D" id="1.10.10.830">
    <property type="entry name" value="Ile-tRNA synthetase CP2 domain-like"/>
    <property type="match status" value="1"/>
</dbReference>
<dbReference type="GO" id="GO:0004822">
    <property type="term" value="F:isoleucine-tRNA ligase activity"/>
    <property type="evidence" value="ECO:0007669"/>
    <property type="project" value="UniProtKB-EC"/>
</dbReference>
<dbReference type="InterPro" id="IPR002300">
    <property type="entry name" value="aa-tRNA-synth_Ia"/>
</dbReference>
<evidence type="ECO:0000259" key="10">
    <source>
        <dbReference type="Pfam" id="PF00133"/>
    </source>
</evidence>
<evidence type="ECO:0000256" key="9">
    <source>
        <dbReference type="RuleBase" id="RU363035"/>
    </source>
</evidence>
<accession>A0ABR0LAZ3</accession>
<dbReference type="PANTHER" id="PTHR42765:SF1">
    <property type="entry name" value="ISOLEUCINE--TRNA LIGASE, MITOCHONDRIAL"/>
    <property type="match status" value="1"/>
</dbReference>
<dbReference type="PRINTS" id="PR00984">
    <property type="entry name" value="TRNASYNTHILE"/>
</dbReference>
<protein>
    <recommendedName>
        <fullName evidence="2">isoleucine--tRNA ligase</fullName>
        <ecNumber evidence="2">6.1.1.5</ecNumber>
    </recommendedName>
    <alternativeName>
        <fullName evidence="8">Isoleucyl-tRNA synthetase</fullName>
    </alternativeName>
</protein>
<dbReference type="InterPro" id="IPR014729">
    <property type="entry name" value="Rossmann-like_a/b/a_fold"/>
</dbReference>
<dbReference type="InterPro" id="IPR009080">
    <property type="entry name" value="tRNAsynth_Ia_anticodon-bd"/>
</dbReference>
<evidence type="ECO:0000256" key="5">
    <source>
        <dbReference type="ARBA" id="ARBA00022840"/>
    </source>
</evidence>
<dbReference type="Proteomes" id="UP001308179">
    <property type="component" value="Unassembled WGS sequence"/>
</dbReference>
<comment type="caution">
    <text evidence="12">The sequence shown here is derived from an EMBL/GenBank/DDBJ whole genome shotgun (WGS) entry which is preliminary data.</text>
</comment>
<dbReference type="InterPro" id="IPR013155">
    <property type="entry name" value="M/V/L/I-tRNA-synth_anticd-bd"/>
</dbReference>
<dbReference type="Gene3D" id="3.90.740.10">
    <property type="entry name" value="Valyl/Leucyl/Isoleucyl-tRNA synthetase, editing domain"/>
    <property type="match status" value="1"/>
</dbReference>
<name>A0ABR0LAZ3_9PEZI</name>
<dbReference type="Gene3D" id="1.10.730.20">
    <property type="match status" value="1"/>
</dbReference>